<evidence type="ECO:0000256" key="1">
    <source>
        <dbReference type="ARBA" id="ARBA00004229"/>
    </source>
</evidence>
<reference evidence="10 11" key="1">
    <citation type="journal article" date="2021" name="Nat. Plants">
        <title>The Taxus genome provides insights into paclitaxel biosynthesis.</title>
        <authorList>
            <person name="Xiong X."/>
            <person name="Gou J."/>
            <person name="Liao Q."/>
            <person name="Li Y."/>
            <person name="Zhou Q."/>
            <person name="Bi G."/>
            <person name="Li C."/>
            <person name="Du R."/>
            <person name="Wang X."/>
            <person name="Sun T."/>
            <person name="Guo L."/>
            <person name="Liang H."/>
            <person name="Lu P."/>
            <person name="Wu Y."/>
            <person name="Zhang Z."/>
            <person name="Ro D.K."/>
            <person name="Shang Y."/>
            <person name="Huang S."/>
            <person name="Yan J."/>
        </authorList>
    </citation>
    <scope>NUCLEOTIDE SEQUENCE [LARGE SCALE GENOMIC DNA]</scope>
    <source>
        <strain evidence="10">Ta-2019</strain>
    </source>
</reference>
<keyword evidence="7" id="KW-0413">Isomerase</keyword>
<evidence type="ECO:0000313" key="11">
    <source>
        <dbReference type="Proteomes" id="UP000824469"/>
    </source>
</evidence>
<dbReference type="AlphaFoldDB" id="A0AA38CNB6"/>
<keyword evidence="11" id="KW-1185">Reference proteome</keyword>
<evidence type="ECO:0000256" key="4">
    <source>
        <dbReference type="ARBA" id="ARBA00022528"/>
    </source>
</evidence>
<dbReference type="Pfam" id="PF06351">
    <property type="entry name" value="Allene_ox_cyc"/>
    <property type="match status" value="1"/>
</dbReference>
<dbReference type="InterPro" id="IPR034871">
    <property type="entry name" value="Allene_oxi_cyc_sf"/>
</dbReference>
<dbReference type="Proteomes" id="UP000824469">
    <property type="component" value="Unassembled WGS sequence"/>
</dbReference>
<dbReference type="GO" id="GO:0009507">
    <property type="term" value="C:chloroplast"/>
    <property type="evidence" value="ECO:0007669"/>
    <property type="project" value="UniProtKB-SubCell"/>
</dbReference>
<evidence type="ECO:0000256" key="8">
    <source>
        <dbReference type="ARBA" id="ARBA00049891"/>
    </source>
</evidence>
<evidence type="ECO:0000256" key="5">
    <source>
        <dbReference type="ARBA" id="ARBA00022640"/>
    </source>
</evidence>
<dbReference type="OMA" id="KEPHACV"/>
<comment type="similarity">
    <text evidence="2">Belongs to the allene oxide cyclase family.</text>
</comment>
<gene>
    <name evidence="10" type="ORF">KI387_012070</name>
</gene>
<comment type="catalytic activity">
    <reaction evidence="8">
        <text>(9Z,13S,15Z)-12,13-epoxyoctadeca-9,11,15-trienoate = (9S,13S,15Z)-12-oxophyto-10,15-dienoate</text>
        <dbReference type="Rhea" id="RHEA:22592"/>
        <dbReference type="ChEBI" id="CHEBI:36438"/>
        <dbReference type="ChEBI" id="CHEBI:57411"/>
        <dbReference type="EC" id="5.3.99.6"/>
    </reaction>
</comment>
<organism evidence="10 11">
    <name type="scientific">Taxus chinensis</name>
    <name type="common">Chinese yew</name>
    <name type="synonym">Taxus wallichiana var. chinensis</name>
    <dbReference type="NCBI Taxonomy" id="29808"/>
    <lineage>
        <taxon>Eukaryota</taxon>
        <taxon>Viridiplantae</taxon>
        <taxon>Streptophyta</taxon>
        <taxon>Embryophyta</taxon>
        <taxon>Tracheophyta</taxon>
        <taxon>Spermatophyta</taxon>
        <taxon>Pinopsida</taxon>
        <taxon>Pinidae</taxon>
        <taxon>Conifers II</taxon>
        <taxon>Cupressales</taxon>
        <taxon>Taxaceae</taxon>
        <taxon>Taxus</taxon>
    </lineage>
</organism>
<name>A0AA38CNB6_TAXCH</name>
<evidence type="ECO:0000313" key="10">
    <source>
        <dbReference type="EMBL" id="KAH9300487.1"/>
    </source>
</evidence>
<proteinExistence type="inferred from homology"/>
<evidence type="ECO:0000256" key="3">
    <source>
        <dbReference type="ARBA" id="ARBA00012209"/>
    </source>
</evidence>
<dbReference type="GO" id="GO:0046423">
    <property type="term" value="F:allene-oxide cyclase activity"/>
    <property type="evidence" value="ECO:0007669"/>
    <property type="project" value="UniProtKB-EC"/>
</dbReference>
<comment type="subcellular location">
    <subcellularLocation>
        <location evidence="1">Plastid</location>
        <location evidence="1">Chloroplast</location>
    </subcellularLocation>
</comment>
<dbReference type="PANTHER" id="PTHR31843">
    <property type="entry name" value="ALLENE OXIDE CYCLASE 4, CHLOROPLASTIC"/>
    <property type="match status" value="1"/>
</dbReference>
<dbReference type="GO" id="GO:0009695">
    <property type="term" value="P:jasmonic acid biosynthetic process"/>
    <property type="evidence" value="ECO:0007669"/>
    <property type="project" value="InterPro"/>
</dbReference>
<dbReference type="PANTHER" id="PTHR31843:SF11">
    <property type="entry name" value="ALLENE OXIDE CYCLASE 4, CHLOROPLASTIC"/>
    <property type="match status" value="1"/>
</dbReference>
<evidence type="ECO:0000256" key="6">
    <source>
        <dbReference type="ARBA" id="ARBA00022946"/>
    </source>
</evidence>
<dbReference type="EC" id="5.3.99.6" evidence="3"/>
<comment type="caution">
    <text evidence="10">The sequence shown here is derived from an EMBL/GenBank/DDBJ whole genome shotgun (WGS) entry which is preliminary data.</text>
</comment>
<feature type="region of interest" description="Disordered" evidence="9">
    <location>
        <begin position="242"/>
        <end position="261"/>
    </location>
</feature>
<protein>
    <recommendedName>
        <fullName evidence="3">allene-oxide cyclase</fullName>
        <ecNumber evidence="3">5.3.99.6</ecNumber>
    </recommendedName>
</protein>
<dbReference type="InterPro" id="IPR044859">
    <property type="entry name" value="Allene_oxi_cyc_Dirigent"/>
</dbReference>
<keyword evidence="4" id="KW-0150">Chloroplast</keyword>
<evidence type="ECO:0000256" key="2">
    <source>
        <dbReference type="ARBA" id="ARBA00007982"/>
    </source>
</evidence>
<evidence type="ECO:0000256" key="9">
    <source>
        <dbReference type="SAM" id="MobiDB-lite"/>
    </source>
</evidence>
<feature type="non-terminal residue" evidence="10">
    <location>
        <position position="261"/>
    </location>
</feature>
<accession>A0AA38CNB6</accession>
<feature type="compositionally biased region" description="Low complexity" evidence="9">
    <location>
        <begin position="243"/>
        <end position="261"/>
    </location>
</feature>
<keyword evidence="6" id="KW-0809">Transit peptide</keyword>
<dbReference type="InterPro" id="IPR009410">
    <property type="entry name" value="Allene_ox_cyc"/>
</dbReference>
<evidence type="ECO:0000256" key="7">
    <source>
        <dbReference type="ARBA" id="ARBA00023235"/>
    </source>
</evidence>
<dbReference type="Gene3D" id="2.40.480.10">
    <property type="entry name" value="Allene oxide cyclase-like"/>
    <property type="match status" value="1"/>
</dbReference>
<keyword evidence="5" id="KW-0934">Plastid</keyword>
<dbReference type="SUPFAM" id="SSF141493">
    <property type="entry name" value="Allene oxide cyclase-like"/>
    <property type="match status" value="1"/>
</dbReference>
<sequence>MASSRLFSVSKSSRLFSSVYPKAGGLSSFSQPNKKSLEFKYVNSFNSLKPEILEKTQLCPDGRRKWHSSAAVKLQASASNNSVETPSRSVQELSVYEINHLDRASPAYLRLSQQPTNHIGDLVPFSNTVYSGCLQKRVGITAGICVLIQHFPEKQGDRYEAIYSFYFGDYGHISVQGAYLTYEESYLAITGGSGIFNGVRGQVKLNQIVFPFKLFYTFYLEGIPNLPDDLLWEPVAPTPDVEPAPAAKAAEPSATLPNYTR</sequence>
<dbReference type="EMBL" id="JAHRHJ020000009">
    <property type="protein sequence ID" value="KAH9300487.1"/>
    <property type="molecule type" value="Genomic_DNA"/>
</dbReference>